<dbReference type="HOGENOM" id="CLU_045011_13_1_7"/>
<dbReference type="InterPro" id="IPR036412">
    <property type="entry name" value="HAD-like_sf"/>
</dbReference>
<dbReference type="Pfam" id="PF13419">
    <property type="entry name" value="HAD_2"/>
    <property type="match status" value="1"/>
</dbReference>
<evidence type="ECO:0000313" key="5">
    <source>
        <dbReference type="EMBL" id="ADR33204.1"/>
    </source>
</evidence>
<dbReference type="PANTHER" id="PTHR43434">
    <property type="entry name" value="PHOSPHOGLYCOLATE PHOSPHATASE"/>
    <property type="match status" value="1"/>
</dbReference>
<dbReference type="AlphaFoldDB" id="E4U0A7"/>
<dbReference type="EC" id="3.1.3.18" evidence="4"/>
<dbReference type="InterPro" id="IPR023214">
    <property type="entry name" value="HAD_sf"/>
</dbReference>
<evidence type="ECO:0000256" key="1">
    <source>
        <dbReference type="ARBA" id="ARBA00000830"/>
    </source>
</evidence>
<protein>
    <recommendedName>
        <fullName evidence="4">phosphoglycolate phosphatase</fullName>
        <ecNumber evidence="4">3.1.3.18</ecNumber>
    </recommendedName>
</protein>
<dbReference type="EMBL" id="CP002355">
    <property type="protein sequence ID" value="ADR33204.1"/>
    <property type="molecule type" value="Genomic_DNA"/>
</dbReference>
<dbReference type="InterPro" id="IPR023198">
    <property type="entry name" value="PGP-like_dom2"/>
</dbReference>
<dbReference type="NCBIfam" id="TIGR01509">
    <property type="entry name" value="HAD-SF-IA-v3"/>
    <property type="match status" value="1"/>
</dbReference>
<accession>E4U0A7</accession>
<dbReference type="SUPFAM" id="SSF56784">
    <property type="entry name" value="HAD-like"/>
    <property type="match status" value="1"/>
</dbReference>
<dbReference type="STRING" id="709032.Sulku_0538"/>
<dbReference type="RefSeq" id="WP_013459401.1">
    <property type="nucleotide sequence ID" value="NC_014762.1"/>
</dbReference>
<dbReference type="InterPro" id="IPR006439">
    <property type="entry name" value="HAD-SF_hydro_IA"/>
</dbReference>
<dbReference type="Gene3D" id="1.10.150.240">
    <property type="entry name" value="Putative phosphatase, domain 2"/>
    <property type="match status" value="1"/>
</dbReference>
<dbReference type="CDD" id="cd07505">
    <property type="entry name" value="HAD_BPGM-like"/>
    <property type="match status" value="1"/>
</dbReference>
<evidence type="ECO:0000313" key="6">
    <source>
        <dbReference type="Proteomes" id="UP000008721"/>
    </source>
</evidence>
<dbReference type="OrthoDB" id="9792518at2"/>
<dbReference type="GO" id="GO:0005829">
    <property type="term" value="C:cytosol"/>
    <property type="evidence" value="ECO:0007669"/>
    <property type="project" value="TreeGrafter"/>
</dbReference>
<proteinExistence type="inferred from homology"/>
<dbReference type="Proteomes" id="UP000008721">
    <property type="component" value="Chromosome"/>
</dbReference>
<dbReference type="GO" id="GO:0008967">
    <property type="term" value="F:phosphoglycolate phosphatase activity"/>
    <property type="evidence" value="ECO:0007669"/>
    <property type="project" value="UniProtKB-EC"/>
</dbReference>
<dbReference type="eggNOG" id="COG0637">
    <property type="taxonomic scope" value="Bacteria"/>
</dbReference>
<dbReference type="InterPro" id="IPR041492">
    <property type="entry name" value="HAD_2"/>
</dbReference>
<comment type="catalytic activity">
    <reaction evidence="1">
        <text>2-phosphoglycolate + H2O = glycolate + phosphate</text>
        <dbReference type="Rhea" id="RHEA:14369"/>
        <dbReference type="ChEBI" id="CHEBI:15377"/>
        <dbReference type="ChEBI" id="CHEBI:29805"/>
        <dbReference type="ChEBI" id="CHEBI:43474"/>
        <dbReference type="ChEBI" id="CHEBI:58033"/>
        <dbReference type="EC" id="3.1.3.18"/>
    </reaction>
</comment>
<dbReference type="PANTHER" id="PTHR43434:SF1">
    <property type="entry name" value="PHOSPHOGLYCOLATE PHOSPHATASE"/>
    <property type="match status" value="1"/>
</dbReference>
<dbReference type="GO" id="GO:0006281">
    <property type="term" value="P:DNA repair"/>
    <property type="evidence" value="ECO:0007669"/>
    <property type="project" value="TreeGrafter"/>
</dbReference>
<evidence type="ECO:0000256" key="3">
    <source>
        <dbReference type="ARBA" id="ARBA00006171"/>
    </source>
</evidence>
<dbReference type="NCBIfam" id="TIGR01549">
    <property type="entry name" value="HAD-SF-IA-v1"/>
    <property type="match status" value="1"/>
</dbReference>
<comment type="pathway">
    <text evidence="2">Organic acid metabolism; glycolate biosynthesis; glycolate from 2-phosphoglycolate: step 1/1.</text>
</comment>
<dbReference type="SFLD" id="SFLDG01129">
    <property type="entry name" value="C1.5:_HAD__Beta-PGM__Phosphata"/>
    <property type="match status" value="1"/>
</dbReference>
<dbReference type="Gene3D" id="3.40.50.1000">
    <property type="entry name" value="HAD superfamily/HAD-like"/>
    <property type="match status" value="1"/>
</dbReference>
<evidence type="ECO:0000256" key="4">
    <source>
        <dbReference type="ARBA" id="ARBA00013078"/>
    </source>
</evidence>
<organism evidence="5 6">
    <name type="scientific">Sulfuricurvum kujiense (strain ATCC BAA-921 / DSM 16994 / JCM 11577 / YK-1)</name>
    <dbReference type="NCBI Taxonomy" id="709032"/>
    <lineage>
        <taxon>Bacteria</taxon>
        <taxon>Pseudomonadati</taxon>
        <taxon>Campylobacterota</taxon>
        <taxon>Epsilonproteobacteria</taxon>
        <taxon>Campylobacterales</taxon>
        <taxon>Sulfurimonadaceae</taxon>
        <taxon>Sulfuricurvum</taxon>
    </lineage>
</organism>
<keyword evidence="5" id="KW-0378">Hydrolase</keyword>
<dbReference type="SFLD" id="SFLDS00003">
    <property type="entry name" value="Haloacid_Dehalogenase"/>
    <property type="match status" value="1"/>
</dbReference>
<gene>
    <name evidence="5" type="ordered locus">Sulku_0538</name>
</gene>
<sequence>MKKHILFDNDGVLVDTEHWYYTASAEVLASHGYTLTPERYRDIMIAGESAFLIAEETGVPISVTDRWRAKRNELYQHYLRTEEIAIPGVREVLEQLSERYRMGIVTSALRCDFELIHAARGITDYMDFVLCSGEYPRAKPYPDPYLLGLERLGGEKHETIIVEDSERGLRSAVDAGIECVIVHNRFTESHDFTKATHRIKTLDELVALLEKL</sequence>
<keyword evidence="6" id="KW-1185">Reference proteome</keyword>
<name>E4U0A7_SULKY</name>
<evidence type="ECO:0000256" key="2">
    <source>
        <dbReference type="ARBA" id="ARBA00004818"/>
    </source>
</evidence>
<reference evidence="5 6" key="1">
    <citation type="journal article" date="2012" name="Stand. Genomic Sci.">
        <title>Complete genome sequence of the sulfur compounds oxidizing chemolithoautotroph Sulfuricurvum kujiense type strain (YK-1(T)).</title>
        <authorList>
            <person name="Han C."/>
            <person name="Kotsyurbenko O."/>
            <person name="Chertkov O."/>
            <person name="Held B."/>
            <person name="Lapidus A."/>
            <person name="Nolan M."/>
            <person name="Lucas S."/>
            <person name="Hammon N."/>
            <person name="Deshpande S."/>
            <person name="Cheng J.F."/>
            <person name="Tapia R."/>
            <person name="Goodwin L.A."/>
            <person name="Pitluck S."/>
            <person name="Liolios K."/>
            <person name="Pagani I."/>
            <person name="Ivanova N."/>
            <person name="Mavromatis K."/>
            <person name="Mikhailova N."/>
            <person name="Pati A."/>
            <person name="Chen A."/>
            <person name="Palaniappan K."/>
            <person name="Land M."/>
            <person name="Hauser L."/>
            <person name="Chang Y.J."/>
            <person name="Jeffries C.D."/>
            <person name="Brambilla E.M."/>
            <person name="Rohde M."/>
            <person name="Spring S."/>
            <person name="Sikorski J."/>
            <person name="Goker M."/>
            <person name="Woyke T."/>
            <person name="Bristow J."/>
            <person name="Eisen J.A."/>
            <person name="Markowitz V."/>
            <person name="Hugenholtz P."/>
            <person name="Kyrpides N.C."/>
            <person name="Klenk H.P."/>
            <person name="Detter J.C."/>
        </authorList>
    </citation>
    <scope>NUCLEOTIDE SEQUENCE [LARGE SCALE GENOMIC DNA]</scope>
    <source>
        <strain evidence="6">ATCC BAA-921 / DSM 16994 / JCM 11577 / YK-1</strain>
    </source>
</reference>
<comment type="similarity">
    <text evidence="3">Belongs to the HAD-like hydrolase superfamily. CbbY/CbbZ/Gph/YieH family.</text>
</comment>
<dbReference type="KEGG" id="sku:Sulku_0538"/>
<dbReference type="InterPro" id="IPR050155">
    <property type="entry name" value="HAD-like_hydrolase_sf"/>
</dbReference>